<dbReference type="EMBL" id="GECZ01030567">
    <property type="protein sequence ID" value="JAS39202.1"/>
    <property type="molecule type" value="Transcribed_RNA"/>
</dbReference>
<name>A0A1B6EMP4_9HEMI</name>
<sequence length="117" mass="12712">DRHPSSYTSHSFTEMGLKSLVCLALLATALFSVVLAAPKEKACTEYDKPCQDNGECCGGCCQNEKCVVYSDACVSATNPCYLYDCPPNKVCYLQQVECLQSPCKSIPACKANDSDYD</sequence>
<protein>
    <submittedName>
        <fullName evidence="2">Uncharacterized protein</fullName>
    </submittedName>
</protein>
<feature type="chain" id="PRO_5008582217" evidence="1">
    <location>
        <begin position="37"/>
        <end position="117"/>
    </location>
</feature>
<reference evidence="2" key="1">
    <citation type="submission" date="2015-11" db="EMBL/GenBank/DDBJ databases">
        <title>De novo transcriptome assembly of four potential Pierce s Disease insect vectors from Arizona vineyards.</title>
        <authorList>
            <person name="Tassone E.E."/>
        </authorList>
    </citation>
    <scope>NUCLEOTIDE SEQUENCE</scope>
</reference>
<evidence type="ECO:0000256" key="1">
    <source>
        <dbReference type="SAM" id="SignalP"/>
    </source>
</evidence>
<evidence type="ECO:0000313" key="2">
    <source>
        <dbReference type="EMBL" id="JAS39202.1"/>
    </source>
</evidence>
<accession>A0A1B6EMP4</accession>
<keyword evidence="1" id="KW-0732">Signal</keyword>
<proteinExistence type="predicted"/>
<gene>
    <name evidence="2" type="ORF">g.31189</name>
</gene>
<feature type="non-terminal residue" evidence="2">
    <location>
        <position position="1"/>
    </location>
</feature>
<feature type="signal peptide" evidence="1">
    <location>
        <begin position="1"/>
        <end position="36"/>
    </location>
</feature>
<organism evidence="2">
    <name type="scientific">Cuerna arida</name>
    <dbReference type="NCBI Taxonomy" id="1464854"/>
    <lineage>
        <taxon>Eukaryota</taxon>
        <taxon>Metazoa</taxon>
        <taxon>Ecdysozoa</taxon>
        <taxon>Arthropoda</taxon>
        <taxon>Hexapoda</taxon>
        <taxon>Insecta</taxon>
        <taxon>Pterygota</taxon>
        <taxon>Neoptera</taxon>
        <taxon>Paraneoptera</taxon>
        <taxon>Hemiptera</taxon>
        <taxon>Auchenorrhyncha</taxon>
        <taxon>Membracoidea</taxon>
        <taxon>Cicadellidae</taxon>
        <taxon>Cicadellinae</taxon>
        <taxon>Proconiini</taxon>
        <taxon>Cuerna</taxon>
    </lineage>
</organism>
<dbReference type="AlphaFoldDB" id="A0A1B6EMP4"/>